<keyword evidence="1" id="KW-0732">Signal</keyword>
<dbReference type="SUPFAM" id="SSF50985">
    <property type="entry name" value="RCC1/BLIP-II"/>
    <property type="match status" value="1"/>
</dbReference>
<accession>A0A7X0VW33</accession>
<name>A0A7X0VW33_9BACL</name>
<gene>
    <name evidence="2" type="ORF">H7C18_06445</name>
</gene>
<reference evidence="2 3" key="1">
    <citation type="submission" date="2020-08" db="EMBL/GenBank/DDBJ databases">
        <title>Cohnella phylogeny.</title>
        <authorList>
            <person name="Dunlap C."/>
        </authorList>
    </citation>
    <scope>NUCLEOTIDE SEQUENCE [LARGE SCALE GENOMIC DNA]</scope>
    <source>
        <strain evidence="2 3">CBP 2801</strain>
    </source>
</reference>
<evidence type="ECO:0000256" key="1">
    <source>
        <dbReference type="SAM" id="SignalP"/>
    </source>
</evidence>
<proteinExistence type="predicted"/>
<feature type="chain" id="PRO_5031122371" evidence="1">
    <location>
        <begin position="22"/>
        <end position="112"/>
    </location>
</feature>
<dbReference type="InterPro" id="IPR009091">
    <property type="entry name" value="RCC1/BLIP-II"/>
</dbReference>
<sequence length="112" mass="11657">MIPPLACVTAAPFLLLPAAAAAGTAGGISLFAEQTLIKSDGTNDYTGQASPWDAALAKRVQGLSNIRAVSANDTRNLAIDGESRLWFWGSTVTGYSDRTETHEQPAPVLLAG</sequence>
<dbReference type="EMBL" id="JACJVO010000007">
    <property type="protein sequence ID" value="MBB6730538.1"/>
    <property type="molecule type" value="Genomic_DNA"/>
</dbReference>
<dbReference type="Gene3D" id="2.130.10.30">
    <property type="entry name" value="Regulator of chromosome condensation 1/beta-lactamase-inhibitor protein II"/>
    <property type="match status" value="1"/>
</dbReference>
<evidence type="ECO:0000313" key="2">
    <source>
        <dbReference type="EMBL" id="MBB6730538.1"/>
    </source>
</evidence>
<dbReference type="AlphaFoldDB" id="A0A7X0VW33"/>
<comment type="caution">
    <text evidence="2">The sequence shown here is derived from an EMBL/GenBank/DDBJ whole genome shotgun (WGS) entry which is preliminary data.</text>
</comment>
<feature type="signal peptide" evidence="1">
    <location>
        <begin position="1"/>
        <end position="21"/>
    </location>
</feature>
<protein>
    <submittedName>
        <fullName evidence="2">Uncharacterized protein</fullName>
    </submittedName>
</protein>
<keyword evidence="3" id="KW-1185">Reference proteome</keyword>
<dbReference type="Proteomes" id="UP000564644">
    <property type="component" value="Unassembled WGS sequence"/>
</dbReference>
<dbReference type="RefSeq" id="WP_185128193.1">
    <property type="nucleotide sequence ID" value="NZ_JACJVO010000007.1"/>
</dbReference>
<organism evidence="2 3">
    <name type="scientific">Cohnella zeiphila</name>
    <dbReference type="NCBI Taxonomy" id="2761120"/>
    <lineage>
        <taxon>Bacteria</taxon>
        <taxon>Bacillati</taxon>
        <taxon>Bacillota</taxon>
        <taxon>Bacilli</taxon>
        <taxon>Bacillales</taxon>
        <taxon>Paenibacillaceae</taxon>
        <taxon>Cohnella</taxon>
    </lineage>
</organism>
<evidence type="ECO:0000313" key="3">
    <source>
        <dbReference type="Proteomes" id="UP000564644"/>
    </source>
</evidence>